<evidence type="ECO:0000313" key="1">
    <source>
        <dbReference type="EMBL" id="ADV12941.1"/>
    </source>
</evidence>
<accession>E8T7U0</accession>
<protein>
    <submittedName>
        <fullName evidence="1">Uncharacterized protein</fullName>
    </submittedName>
</protein>
<evidence type="ECO:0000313" key="2">
    <source>
        <dbReference type="Proteomes" id="UP000007471"/>
    </source>
</evidence>
<gene>
    <name evidence="1" type="ordered locus">Mesci_3824</name>
</gene>
<dbReference type="HOGENOM" id="CLU_1146138_0_0_5"/>
<proteinExistence type="predicted"/>
<name>E8T7U0_MESCW</name>
<reference evidence="2" key="1">
    <citation type="submission" date="2011-01" db="EMBL/GenBank/DDBJ databases">
        <title>Complete sequence of chromosome of Mesorhizobium ciceri bv. biserrulae WSM1271.</title>
        <authorList>
            <person name="Lucas S."/>
            <person name="Copeland A."/>
            <person name="Lapidus A."/>
            <person name="Cheng J.-F."/>
            <person name="Goodwin L."/>
            <person name="Pitluck S."/>
            <person name="Teshima H."/>
            <person name="Detter J.C."/>
            <person name="Han C."/>
            <person name="Tapia R."/>
            <person name="Land M."/>
            <person name="Hauser L."/>
            <person name="Kyrpides N."/>
            <person name="Ivanova N."/>
            <person name="Nandasena K."/>
            <person name="Reeve W.G."/>
            <person name="Howieson J.G."/>
            <person name="O'Hara G."/>
            <person name="Tiwari R.P."/>
            <person name="Woyke T."/>
        </authorList>
    </citation>
    <scope>NUCLEOTIDE SEQUENCE [LARGE SCALE GENOMIC DNA]</scope>
    <source>
        <strain evidence="2">HAMBI 2942 / LMG 23838 / WSM1271</strain>
    </source>
</reference>
<dbReference type="AlphaFoldDB" id="E8T7U0"/>
<dbReference type="STRING" id="765698.Mesci_3824"/>
<dbReference type="RefSeq" id="WP_013531607.1">
    <property type="nucleotide sequence ID" value="NC_014923.1"/>
</dbReference>
<sequence length="242" mass="25936">MFDQGQFYPGQPIQFMEGLLNPIIGANQYMTFFSEYTVGAQPSDWTSRWVAGGFTALVQTVPGSLGGKALRWTKTAANRQALSWNRVPNTADVEILMRMRTIEAWVINDNLIAPWARGAGAAASEAGYRSAPGGQTSGTQYVTQMGKYVGGTFTALGVASFGPSPNLVANDWLWTRFRVNGTSLSRKTWHDGAAEPGAYDETVVDASVAAAGWVGLTQVTTNPDVEIDFFSVGLNGEVAPSP</sequence>
<dbReference type="Proteomes" id="UP000007471">
    <property type="component" value="Chromosome"/>
</dbReference>
<dbReference type="KEGG" id="mci:Mesci_3824"/>
<dbReference type="EMBL" id="CP002447">
    <property type="protein sequence ID" value="ADV12941.1"/>
    <property type="molecule type" value="Genomic_DNA"/>
</dbReference>
<dbReference type="OrthoDB" id="8083799at2"/>
<organism evidence="1 2">
    <name type="scientific">Mesorhizobium ciceri biovar biserrulae (strain HAMBI 2942 / LMG 23838 / WSM1271)</name>
    <dbReference type="NCBI Taxonomy" id="765698"/>
    <lineage>
        <taxon>Bacteria</taxon>
        <taxon>Pseudomonadati</taxon>
        <taxon>Pseudomonadota</taxon>
        <taxon>Alphaproteobacteria</taxon>
        <taxon>Hyphomicrobiales</taxon>
        <taxon>Phyllobacteriaceae</taxon>
        <taxon>Mesorhizobium</taxon>
    </lineage>
</organism>